<dbReference type="Gene3D" id="3.30.470.10">
    <property type="match status" value="1"/>
</dbReference>
<evidence type="ECO:0000256" key="2">
    <source>
        <dbReference type="ARBA" id="ARBA00009320"/>
    </source>
</evidence>
<reference evidence="11 12" key="1">
    <citation type="submission" date="2019-01" db="EMBL/GenBank/DDBJ databases">
        <title>Pseudolysobacter antarctica gen. nov., sp. nov., isolated from Fildes Peninsula, Antarctica.</title>
        <authorList>
            <person name="Wei Z."/>
            <person name="Peng F."/>
        </authorList>
    </citation>
    <scope>NUCLEOTIDE SEQUENCE [LARGE SCALE GENOMIC DNA]</scope>
    <source>
        <strain evidence="11 12">AQ6-296</strain>
    </source>
</reference>
<dbReference type="InterPro" id="IPR043131">
    <property type="entry name" value="BCAT-like_N"/>
</dbReference>
<dbReference type="AlphaFoldDB" id="A0A411HIA7"/>
<evidence type="ECO:0000256" key="10">
    <source>
        <dbReference type="NCBIfam" id="TIGR03461"/>
    </source>
</evidence>
<dbReference type="Pfam" id="PF01063">
    <property type="entry name" value="Aminotran_4"/>
    <property type="match status" value="1"/>
</dbReference>
<comment type="cofactor">
    <cofactor evidence="1">
        <name>pyridoxal 5'-phosphate</name>
        <dbReference type="ChEBI" id="CHEBI:597326"/>
    </cofactor>
</comment>
<dbReference type="KEGG" id="xbc:ELE36_07580"/>
<evidence type="ECO:0000256" key="8">
    <source>
        <dbReference type="ARBA" id="ARBA00035676"/>
    </source>
</evidence>
<dbReference type="InterPro" id="IPR050571">
    <property type="entry name" value="Class-IV_PLP-Dep_Aminotrnsfr"/>
</dbReference>
<dbReference type="InterPro" id="IPR001544">
    <property type="entry name" value="Aminotrans_IV"/>
</dbReference>
<dbReference type="GO" id="GO:0008153">
    <property type="term" value="P:4-aminobenzoate biosynthetic process"/>
    <property type="evidence" value="ECO:0007669"/>
    <property type="project" value="UniProtKB-UniRule"/>
</dbReference>
<dbReference type="PANTHER" id="PTHR42743">
    <property type="entry name" value="AMINO-ACID AMINOTRANSFERASE"/>
    <property type="match status" value="1"/>
</dbReference>
<dbReference type="GO" id="GO:0005829">
    <property type="term" value="C:cytosol"/>
    <property type="evidence" value="ECO:0007669"/>
    <property type="project" value="TreeGrafter"/>
</dbReference>
<dbReference type="EC" id="4.1.3.38" evidence="8 10"/>
<evidence type="ECO:0000256" key="9">
    <source>
        <dbReference type="ARBA" id="ARBA00049529"/>
    </source>
</evidence>
<evidence type="ECO:0000256" key="1">
    <source>
        <dbReference type="ARBA" id="ARBA00001933"/>
    </source>
</evidence>
<keyword evidence="12" id="KW-1185">Reference proteome</keyword>
<dbReference type="InterPro" id="IPR036038">
    <property type="entry name" value="Aminotransferase-like"/>
</dbReference>
<dbReference type="GO" id="GO:0030170">
    <property type="term" value="F:pyridoxal phosphate binding"/>
    <property type="evidence" value="ECO:0007669"/>
    <property type="project" value="InterPro"/>
</dbReference>
<evidence type="ECO:0000256" key="5">
    <source>
        <dbReference type="ARBA" id="ARBA00022909"/>
    </source>
</evidence>
<dbReference type="NCBIfam" id="NF004761">
    <property type="entry name" value="PRK06092.1"/>
    <property type="match status" value="1"/>
</dbReference>
<dbReference type="NCBIfam" id="TIGR03461">
    <property type="entry name" value="pabC_Proteo"/>
    <property type="match status" value="1"/>
</dbReference>
<dbReference type="SUPFAM" id="SSF56752">
    <property type="entry name" value="D-aminoacid aminotransferase-like PLP-dependent enzymes"/>
    <property type="match status" value="1"/>
</dbReference>
<evidence type="ECO:0000313" key="11">
    <source>
        <dbReference type="EMBL" id="QBB70233.1"/>
    </source>
</evidence>
<dbReference type="InterPro" id="IPR017824">
    <property type="entry name" value="Aminodeoxychorismate_lyase_IV"/>
</dbReference>
<dbReference type="OrthoDB" id="9805628at2"/>
<comment type="subunit">
    <text evidence="3">Homodimer.</text>
</comment>
<protein>
    <recommendedName>
        <fullName evidence="8 10">Aminodeoxychorismate lyase</fullName>
        <ecNumber evidence="8 10">4.1.3.38</ecNumber>
    </recommendedName>
</protein>
<dbReference type="RefSeq" id="WP_129832492.1">
    <property type="nucleotide sequence ID" value="NZ_CP035704.1"/>
</dbReference>
<comment type="catalytic activity">
    <reaction evidence="9">
        <text>4-amino-4-deoxychorismate = 4-aminobenzoate + pyruvate + H(+)</text>
        <dbReference type="Rhea" id="RHEA:16201"/>
        <dbReference type="ChEBI" id="CHEBI:15361"/>
        <dbReference type="ChEBI" id="CHEBI:15378"/>
        <dbReference type="ChEBI" id="CHEBI:17836"/>
        <dbReference type="ChEBI" id="CHEBI:58406"/>
        <dbReference type="EC" id="4.1.3.38"/>
    </reaction>
</comment>
<evidence type="ECO:0000256" key="4">
    <source>
        <dbReference type="ARBA" id="ARBA00022898"/>
    </source>
</evidence>
<evidence type="ECO:0000256" key="6">
    <source>
        <dbReference type="ARBA" id="ARBA00023239"/>
    </source>
</evidence>
<sequence>MNARMLINGAAQETISPLDRGFAYGDGLFETLRMVHGRAPLWQRHMQRLAEGCMRLHLPPPDADMLAQEVEKVSADLECAVVRITLTRGIGARGYALPMEMMPTRVVAAFPFVPLPTDSYRHGIRVRWCTTHLALQPLLARIKHLNRLEQILARAEWNDAGIFEGIMCDSDGRVICATAANIFCVREGRLITPDLSQCGIAGVARAAVLDHFDDVEIRDLLPEELMQANEIFLCNSVRGILPVNCLADKSYVVRPLTRELQTHWRSNGWMAQDGEQF</sequence>
<comment type="pathway">
    <text evidence="7">Cofactor biosynthesis; tetrahydrofolate biosynthesis; 4-aminobenzoate from chorismate: step 2/2.</text>
</comment>
<proteinExistence type="inferred from homology"/>
<dbReference type="Proteomes" id="UP000291562">
    <property type="component" value="Chromosome"/>
</dbReference>
<gene>
    <name evidence="11" type="ORF">ELE36_07580</name>
</gene>
<evidence type="ECO:0000313" key="12">
    <source>
        <dbReference type="Proteomes" id="UP000291562"/>
    </source>
</evidence>
<keyword evidence="5" id="KW-0289">Folate biosynthesis</keyword>
<dbReference type="Gene3D" id="3.20.10.10">
    <property type="entry name" value="D-amino Acid Aminotransferase, subunit A, domain 2"/>
    <property type="match status" value="1"/>
</dbReference>
<dbReference type="PANTHER" id="PTHR42743:SF2">
    <property type="entry name" value="AMINODEOXYCHORISMATE LYASE"/>
    <property type="match status" value="1"/>
</dbReference>
<dbReference type="EMBL" id="CP035704">
    <property type="protein sequence ID" value="QBB70233.1"/>
    <property type="molecule type" value="Genomic_DNA"/>
</dbReference>
<evidence type="ECO:0000256" key="3">
    <source>
        <dbReference type="ARBA" id="ARBA00011738"/>
    </source>
</evidence>
<keyword evidence="6 11" id="KW-0456">Lyase</keyword>
<evidence type="ECO:0000256" key="7">
    <source>
        <dbReference type="ARBA" id="ARBA00035633"/>
    </source>
</evidence>
<dbReference type="GO" id="GO:0008696">
    <property type="term" value="F:4-amino-4-deoxychorismate lyase activity"/>
    <property type="evidence" value="ECO:0007669"/>
    <property type="project" value="UniProtKB-UniRule"/>
</dbReference>
<dbReference type="InterPro" id="IPR043132">
    <property type="entry name" value="BCAT-like_C"/>
</dbReference>
<comment type="similarity">
    <text evidence="2">Belongs to the class-IV pyridoxal-phosphate-dependent aminotransferase family.</text>
</comment>
<dbReference type="GO" id="GO:0046656">
    <property type="term" value="P:folic acid biosynthetic process"/>
    <property type="evidence" value="ECO:0007669"/>
    <property type="project" value="UniProtKB-KW"/>
</dbReference>
<organism evidence="11 12">
    <name type="scientific">Pseudolysobacter antarcticus</name>
    <dbReference type="NCBI Taxonomy" id="2511995"/>
    <lineage>
        <taxon>Bacteria</taxon>
        <taxon>Pseudomonadati</taxon>
        <taxon>Pseudomonadota</taxon>
        <taxon>Gammaproteobacteria</taxon>
        <taxon>Lysobacterales</taxon>
        <taxon>Rhodanobacteraceae</taxon>
        <taxon>Pseudolysobacter</taxon>
    </lineage>
</organism>
<dbReference type="CDD" id="cd01559">
    <property type="entry name" value="ADCL_like"/>
    <property type="match status" value="1"/>
</dbReference>
<accession>A0A411HIA7</accession>
<keyword evidence="4" id="KW-0663">Pyridoxal phosphate</keyword>
<name>A0A411HIA7_9GAMM</name>